<dbReference type="AlphaFoldDB" id="A0AAU9SR09"/>
<dbReference type="PANTHER" id="PTHR31900:SF25">
    <property type="entry name" value="FBD DOMAIN-CONTAINING PROTEIN"/>
    <property type="match status" value="1"/>
</dbReference>
<dbReference type="InterPro" id="IPR006566">
    <property type="entry name" value="FBD"/>
</dbReference>
<dbReference type="InterPro" id="IPR050232">
    <property type="entry name" value="FBL13/AtMIF1-like"/>
</dbReference>
<keyword evidence="3" id="KW-1185">Reference proteome</keyword>
<feature type="domain" description="FBD" evidence="1">
    <location>
        <begin position="145"/>
        <end position="216"/>
    </location>
</feature>
<organism evidence="2 3">
    <name type="scientific">Thlaspi arvense</name>
    <name type="common">Field penny-cress</name>
    <dbReference type="NCBI Taxonomy" id="13288"/>
    <lineage>
        <taxon>Eukaryota</taxon>
        <taxon>Viridiplantae</taxon>
        <taxon>Streptophyta</taxon>
        <taxon>Embryophyta</taxon>
        <taxon>Tracheophyta</taxon>
        <taxon>Spermatophyta</taxon>
        <taxon>Magnoliopsida</taxon>
        <taxon>eudicotyledons</taxon>
        <taxon>Gunneridae</taxon>
        <taxon>Pentapetalae</taxon>
        <taxon>rosids</taxon>
        <taxon>malvids</taxon>
        <taxon>Brassicales</taxon>
        <taxon>Brassicaceae</taxon>
        <taxon>Thlaspideae</taxon>
        <taxon>Thlaspi</taxon>
    </lineage>
</organism>
<evidence type="ECO:0000313" key="2">
    <source>
        <dbReference type="EMBL" id="CAH2070084.1"/>
    </source>
</evidence>
<sequence>MNETSFSSVPECLPLSLEFVDLKIPISGHVGEMKLVRYFLENSALLKKLTLPLAEHSVREKSTLKELLRIPRGSTKCEVLLCIYSKQEPLPQFGYVSRLHISLRVTVLKSLPTFLESFPNLKSLILVCDDDYEKMNETSFSTVPECLPLSLEFVDFEIPISGHVGEMKLVRYFLENSAVLKKLTLTLEEYSVREKSTLKELLRTPRASTKCEVVVI</sequence>
<dbReference type="Pfam" id="PF08387">
    <property type="entry name" value="FBD"/>
    <property type="match status" value="2"/>
</dbReference>
<evidence type="ECO:0000313" key="3">
    <source>
        <dbReference type="Proteomes" id="UP000836841"/>
    </source>
</evidence>
<evidence type="ECO:0000259" key="1">
    <source>
        <dbReference type="SMART" id="SM00579"/>
    </source>
</evidence>
<feature type="domain" description="FBD" evidence="1">
    <location>
        <begin position="11"/>
        <end position="82"/>
    </location>
</feature>
<dbReference type="Proteomes" id="UP000836841">
    <property type="component" value="Chromosome 6"/>
</dbReference>
<dbReference type="SMART" id="SM00579">
    <property type="entry name" value="FBD"/>
    <property type="match status" value="2"/>
</dbReference>
<protein>
    <recommendedName>
        <fullName evidence="1">FBD domain-containing protein</fullName>
    </recommendedName>
</protein>
<accession>A0AAU9SR09</accession>
<name>A0AAU9SR09_THLAR</name>
<proteinExistence type="predicted"/>
<dbReference type="PANTHER" id="PTHR31900">
    <property type="entry name" value="F-BOX/RNI SUPERFAMILY PROTEIN-RELATED"/>
    <property type="match status" value="1"/>
</dbReference>
<gene>
    <name evidence="2" type="ORF">TAV2_LOCUS21521</name>
</gene>
<reference evidence="2 3" key="1">
    <citation type="submission" date="2022-03" db="EMBL/GenBank/DDBJ databases">
        <authorList>
            <person name="Nunn A."/>
            <person name="Chopra R."/>
            <person name="Nunn A."/>
            <person name="Contreras Garrido A."/>
        </authorList>
    </citation>
    <scope>NUCLEOTIDE SEQUENCE [LARGE SCALE GENOMIC DNA]</scope>
</reference>
<dbReference type="EMBL" id="OU466862">
    <property type="protein sequence ID" value="CAH2070084.1"/>
    <property type="molecule type" value="Genomic_DNA"/>
</dbReference>